<protein>
    <submittedName>
        <fullName evidence="2">Uncharacterized protein</fullName>
    </submittedName>
</protein>
<proteinExistence type="predicted"/>
<dbReference type="EMBL" id="JAWHQM010000005">
    <property type="protein sequence ID" value="KAK5627456.1"/>
    <property type="molecule type" value="Genomic_DNA"/>
</dbReference>
<sequence length="116" mass="12694">MYTRNERFEPGSWIPVNVKSENRPGSGVHKSLHTDILTLDSDPGARPNRTTRSWDLTLPCSVSHKYKRANKKQKGWPASITLHDTGQAGADDNNGGKERSTGLFAATKFVAANTAT</sequence>
<dbReference type="AlphaFoldDB" id="A0AAN7Z7E8"/>
<name>A0AAN7Z7E8_9PEZI</name>
<comment type="caution">
    <text evidence="2">The sequence shown here is derived from an EMBL/GenBank/DDBJ whole genome shotgun (WGS) entry which is preliminary data.</text>
</comment>
<dbReference type="Proteomes" id="UP001305414">
    <property type="component" value="Unassembled WGS sequence"/>
</dbReference>
<evidence type="ECO:0000256" key="1">
    <source>
        <dbReference type="SAM" id="MobiDB-lite"/>
    </source>
</evidence>
<evidence type="ECO:0000313" key="2">
    <source>
        <dbReference type="EMBL" id="KAK5627456.1"/>
    </source>
</evidence>
<feature type="region of interest" description="Disordered" evidence="1">
    <location>
        <begin position="67"/>
        <end position="101"/>
    </location>
</feature>
<keyword evidence="3" id="KW-1185">Reference proteome</keyword>
<gene>
    <name evidence="2" type="ORF">RRF57_003171</name>
</gene>
<evidence type="ECO:0000313" key="3">
    <source>
        <dbReference type="Proteomes" id="UP001305414"/>
    </source>
</evidence>
<accession>A0AAN7Z7E8</accession>
<organism evidence="2 3">
    <name type="scientific">Xylaria bambusicola</name>
    <dbReference type="NCBI Taxonomy" id="326684"/>
    <lineage>
        <taxon>Eukaryota</taxon>
        <taxon>Fungi</taxon>
        <taxon>Dikarya</taxon>
        <taxon>Ascomycota</taxon>
        <taxon>Pezizomycotina</taxon>
        <taxon>Sordariomycetes</taxon>
        <taxon>Xylariomycetidae</taxon>
        <taxon>Xylariales</taxon>
        <taxon>Xylariaceae</taxon>
        <taxon>Xylaria</taxon>
    </lineage>
</organism>
<reference evidence="2 3" key="1">
    <citation type="submission" date="2023-10" db="EMBL/GenBank/DDBJ databases">
        <title>Draft genome sequence of Xylaria bambusicola isolate GMP-LS, the root and basal stem rot pathogen of sugarcane in Indonesia.</title>
        <authorList>
            <person name="Selvaraj P."/>
            <person name="Muralishankar V."/>
            <person name="Muruganantham S."/>
            <person name="Sp S."/>
            <person name="Haryani S."/>
            <person name="Lau K.J.X."/>
            <person name="Naqvi N.I."/>
        </authorList>
    </citation>
    <scope>NUCLEOTIDE SEQUENCE [LARGE SCALE GENOMIC DNA]</scope>
    <source>
        <strain evidence="2">GMP-LS</strain>
    </source>
</reference>